<dbReference type="OrthoDB" id="6161812at2759"/>
<dbReference type="SUPFAM" id="SSF52540">
    <property type="entry name" value="P-loop containing nucleoside triphosphate hydrolases"/>
    <property type="match status" value="1"/>
</dbReference>
<evidence type="ECO:0000256" key="4">
    <source>
        <dbReference type="ARBA" id="ARBA00022840"/>
    </source>
</evidence>
<keyword evidence="3" id="KW-0611">Plant defense</keyword>
<keyword evidence="4" id="KW-0067">ATP-binding</keyword>
<organism evidence="7 8">
    <name type="scientific">Mikania micrantha</name>
    <name type="common">bitter vine</name>
    <dbReference type="NCBI Taxonomy" id="192012"/>
    <lineage>
        <taxon>Eukaryota</taxon>
        <taxon>Viridiplantae</taxon>
        <taxon>Streptophyta</taxon>
        <taxon>Embryophyta</taxon>
        <taxon>Tracheophyta</taxon>
        <taxon>Spermatophyta</taxon>
        <taxon>Magnoliopsida</taxon>
        <taxon>eudicotyledons</taxon>
        <taxon>Gunneridae</taxon>
        <taxon>Pentapetalae</taxon>
        <taxon>asterids</taxon>
        <taxon>campanulids</taxon>
        <taxon>Asterales</taxon>
        <taxon>Asteraceae</taxon>
        <taxon>Asteroideae</taxon>
        <taxon>Heliantheae alliance</taxon>
        <taxon>Eupatorieae</taxon>
        <taxon>Mikania</taxon>
    </lineage>
</organism>
<accession>A0A5N6Q4Q3</accession>
<proteinExistence type="inferred from homology"/>
<dbReference type="GO" id="GO:0043531">
    <property type="term" value="F:ADP binding"/>
    <property type="evidence" value="ECO:0007669"/>
    <property type="project" value="InterPro"/>
</dbReference>
<dbReference type="SUPFAM" id="SSF52047">
    <property type="entry name" value="RNI-like"/>
    <property type="match status" value="2"/>
</dbReference>
<dbReference type="PRINTS" id="PR00364">
    <property type="entry name" value="DISEASERSIST"/>
</dbReference>
<evidence type="ECO:0000256" key="2">
    <source>
        <dbReference type="ARBA" id="ARBA00022614"/>
    </source>
</evidence>
<dbReference type="GO" id="GO:0005524">
    <property type="term" value="F:ATP binding"/>
    <property type="evidence" value="ECO:0007669"/>
    <property type="project" value="UniProtKB-KW"/>
</dbReference>
<feature type="domain" description="Disease resistance protein At4g27190-like leucine-rich repeats" evidence="6">
    <location>
        <begin position="920"/>
        <end position="1001"/>
    </location>
</feature>
<dbReference type="InterPro" id="IPR027417">
    <property type="entry name" value="P-loop_NTPase"/>
</dbReference>
<keyword evidence="2" id="KW-0433">Leucine-rich repeat</keyword>
<dbReference type="InterPro" id="IPR057135">
    <property type="entry name" value="At4g27190-like_LRR"/>
</dbReference>
<dbReference type="InterPro" id="IPR042197">
    <property type="entry name" value="Apaf_helical"/>
</dbReference>
<evidence type="ECO:0000313" key="8">
    <source>
        <dbReference type="Proteomes" id="UP000326396"/>
    </source>
</evidence>
<comment type="similarity">
    <text evidence="1">Belongs to the disease resistance NB-LRR family.</text>
</comment>
<protein>
    <submittedName>
        <fullName evidence="7">Uncharacterized protein</fullName>
    </submittedName>
</protein>
<evidence type="ECO:0000313" key="7">
    <source>
        <dbReference type="EMBL" id="KAD7478921.1"/>
    </source>
</evidence>
<reference evidence="7 8" key="1">
    <citation type="submission" date="2019-05" db="EMBL/GenBank/DDBJ databases">
        <title>Mikania micrantha, genome provides insights into the molecular mechanism of rapid growth.</title>
        <authorList>
            <person name="Liu B."/>
        </authorList>
    </citation>
    <scope>NUCLEOTIDE SEQUENCE [LARGE SCALE GENOMIC DNA]</scope>
    <source>
        <strain evidence="7">NLD-2019</strain>
        <tissue evidence="7">Leaf</tissue>
    </source>
</reference>
<evidence type="ECO:0000256" key="3">
    <source>
        <dbReference type="ARBA" id="ARBA00022821"/>
    </source>
</evidence>
<feature type="domain" description="NB-ARC" evidence="5">
    <location>
        <begin position="64"/>
        <end position="181"/>
    </location>
</feature>
<feature type="domain" description="Disease resistance protein At4g27190-like leucine-rich repeats" evidence="6">
    <location>
        <begin position="526"/>
        <end position="681"/>
    </location>
</feature>
<evidence type="ECO:0000259" key="5">
    <source>
        <dbReference type="Pfam" id="PF00931"/>
    </source>
</evidence>
<dbReference type="InterPro" id="IPR002182">
    <property type="entry name" value="NB-ARC"/>
</dbReference>
<dbReference type="PANTHER" id="PTHR33463">
    <property type="entry name" value="NB-ARC DOMAIN-CONTAINING PROTEIN-RELATED"/>
    <property type="match status" value="1"/>
</dbReference>
<feature type="domain" description="Disease resistance protein At4g27190-like leucine-rich repeats" evidence="6">
    <location>
        <begin position="316"/>
        <end position="443"/>
    </location>
</feature>
<dbReference type="Pfam" id="PF23247">
    <property type="entry name" value="LRR_RPS2"/>
    <property type="match status" value="5"/>
</dbReference>
<dbReference type="Gene3D" id="3.80.10.10">
    <property type="entry name" value="Ribonuclease Inhibitor"/>
    <property type="match status" value="5"/>
</dbReference>
<dbReference type="Proteomes" id="UP000326396">
    <property type="component" value="Linkage Group LG1"/>
</dbReference>
<feature type="domain" description="Disease resistance protein At4g27190-like leucine-rich repeats" evidence="6">
    <location>
        <begin position="1085"/>
        <end position="1217"/>
    </location>
</feature>
<dbReference type="Gene3D" id="1.10.8.430">
    <property type="entry name" value="Helical domain of apoptotic protease-activating factors"/>
    <property type="match status" value="1"/>
</dbReference>
<dbReference type="PANTHER" id="PTHR33463:SF96">
    <property type="entry name" value="LEUCINE-RICH REPEAT DOMAIN, L DOMAIN-LIKE PROTEIN-RELATED"/>
    <property type="match status" value="1"/>
</dbReference>
<dbReference type="GO" id="GO:0006952">
    <property type="term" value="P:defense response"/>
    <property type="evidence" value="ECO:0007669"/>
    <property type="project" value="UniProtKB-KW"/>
</dbReference>
<evidence type="ECO:0000259" key="6">
    <source>
        <dbReference type="Pfam" id="PF23247"/>
    </source>
</evidence>
<dbReference type="EMBL" id="SZYD01000001">
    <property type="protein sequence ID" value="KAD7478921.1"/>
    <property type="molecule type" value="Genomic_DNA"/>
</dbReference>
<evidence type="ECO:0000256" key="1">
    <source>
        <dbReference type="ARBA" id="ARBA00008894"/>
    </source>
</evidence>
<dbReference type="InterPro" id="IPR032675">
    <property type="entry name" value="LRR_dom_sf"/>
</dbReference>
<dbReference type="InterPro" id="IPR050905">
    <property type="entry name" value="Plant_NBS-LRR"/>
</dbReference>
<dbReference type="SUPFAM" id="SSF52058">
    <property type="entry name" value="L domain-like"/>
    <property type="match status" value="1"/>
</dbReference>
<dbReference type="Gene3D" id="3.40.50.300">
    <property type="entry name" value="P-loop containing nucleotide triphosphate hydrolases"/>
    <property type="match status" value="1"/>
</dbReference>
<comment type="caution">
    <text evidence="7">The sequence shown here is derived from an EMBL/GenBank/DDBJ whole genome shotgun (WGS) entry which is preliminary data.</text>
</comment>
<name>A0A5N6Q4Q3_9ASTR</name>
<dbReference type="Pfam" id="PF00931">
    <property type="entry name" value="NB-ARC"/>
    <property type="match status" value="1"/>
</dbReference>
<gene>
    <name evidence="7" type="ORF">E3N88_02057</name>
</gene>
<keyword evidence="8" id="KW-1185">Reference proteome</keyword>
<sequence>MDSIISSIITPVVGSLMAPIKKHLGFLISYTKHVTYMKEKMAQLSLTEQDTRHKWEEADARNLEVVLGENADIISLQRDIAEYINLEDLKEKAKDARADRLCSMFEKMSQQEKKVLVIMDDIWKVFDLKDVGLSPLPNGFKLLFTSRYKSVCTQMGVRDDSIFDVGFLNYEEAKTLFFRVVGISDGDDPSLQRIGEDIVKRCGGLPIAIVTIAKSLTDNIPEAWKKALRRLEEDDFTDLEGITHRIFEMSNQNLKDDNDRAIFLLSALFPDDFDISTEDLLSLEELYMKPYYNSPIRFTKVNCDELEILSHGLFALEVELIGNKVKPKNMSFKNLERFKISIGCKLEELTDGQSNTLTNTIQLVGDYNELSKCNINEIFNKTEGLHLQVNEMNQLEDILTQHQEPFSNLTVLHVSKCANLTCLFTVNVASGLKKLERLTISDCPVMRTLVAVEYGMEGVVRLQKLNFMCLAGLQEMESFCDNVIQLPEMVELMLGDLPKFTSIYPHVHNTSEMQSLLNKKVVIPRLEKLYVSWMENLTHIWPRETVDENINASMLRFISVEECKNLRNLFPLNPLPLLKHLEELVVEECHSIEVLFNMELVSHNNYNSRLRSIEVRKLRSLKELWRMINVGHVLNKSDVQIKCCNGVESINISNCDMFTNIFTPATCNFDLGALTEIITSHVGGEDDQVSISCHTNASISRGGRGDISEMDEDIINPNYHACTYTWDTCHHLQKLELQNDKRVKEVLFEMDSTHQHFPYSLETLDLFGLFEMSHVWKCNNWNKFLIPQHQPALQLQLPFQNLTNISLWYCNILKYLFSSLMVKYLSNLKILTIKYCDGIEEIISSRDDVADANEEENVASSTSSHQISTTFLFPQLIILVLSCLPCVRSFDDASDTIHHQSQLSGTTLTTPTLLLKTTNHVPQLYNLEHVEISGCDLLSHVFTFSTLESLKQLKFLSVTNCNAIQEIVKQEINETTSSKDDHVVVFRCLTTLYLDNLPNLKGFFLGKNAFRWPLLDTLIIHDGPQLMTFTSGESETPKLNYISTGFGKYGLDDCGLNFHVKINEYTQTTFPASSSYVTDSKGVTFSFRNLIEIDTWSTDVETLIPSNVLLQLQKLEKICLRNCFKLKEAFEVVALEESGFNESQTTVVKIPNLKQVNLASAYNLKYLWKSNRSMVLLEFPNLTTMSIKYCASLEYVFTCSMVASLVQLKDLQISDCGKIEVIVKEQEESEAKMTMLPRLKSLKLCDLKSFKGFCLGKDNFSLPLLDSLQIQKCPAITVFTNGYLSTPELKVIDTSFGLYYVKPDLNSFINSKQVEVCTN</sequence>
<keyword evidence="4" id="KW-0547">Nucleotide-binding</keyword>
<feature type="domain" description="Disease resistance protein At4g27190-like leucine-rich repeats" evidence="6">
    <location>
        <begin position="797"/>
        <end position="885"/>
    </location>
</feature>